<dbReference type="EMBL" id="BLAL01000012">
    <property type="protein sequence ID" value="GES74528.1"/>
    <property type="molecule type" value="Genomic_DNA"/>
</dbReference>
<comment type="caution">
    <text evidence="1">The sequence shown here is derived from an EMBL/GenBank/DDBJ whole genome shotgun (WGS) entry which is preliminary data.</text>
</comment>
<dbReference type="EMBL" id="BEXD01001764">
    <property type="protein sequence ID" value="GBB95643.1"/>
    <property type="molecule type" value="Genomic_DNA"/>
</dbReference>
<name>A0A2Z6QZP6_9GLOM</name>
<evidence type="ECO:0000313" key="3">
    <source>
        <dbReference type="Proteomes" id="UP000247702"/>
    </source>
</evidence>
<dbReference type="Proteomes" id="UP000247702">
    <property type="component" value="Unassembled WGS sequence"/>
</dbReference>
<evidence type="ECO:0000313" key="2">
    <source>
        <dbReference type="EMBL" id="GES74528.1"/>
    </source>
</evidence>
<proteinExistence type="predicted"/>
<dbReference type="AlphaFoldDB" id="A0A2Z6QZP6"/>
<sequence>MNSQVRFSGLENNQYHFISTYDLQDTPVSSYGRQENSNAQNETYVMQSSNFQPQPAVITNAHIQSDSSANLQSQSVHPPVFFFRPPNDFYHYHVICKEISNDIVACLLNKSIKEGNVQSNENEYIFYYQQQYNNRLYQVSCEIVSPLLVNDCLCKNFLGVEFKQNMEQEHLAFTFDQKEYLEFHLKNYLSQYLLG</sequence>
<keyword evidence="3" id="KW-1185">Reference proteome</keyword>
<dbReference type="Proteomes" id="UP000615446">
    <property type="component" value="Unassembled WGS sequence"/>
</dbReference>
<dbReference type="OrthoDB" id="2308141at2759"/>
<accession>A0A2Z6QZP6</accession>
<evidence type="ECO:0000313" key="1">
    <source>
        <dbReference type="EMBL" id="GBB95643.1"/>
    </source>
</evidence>
<organism evidence="1 3">
    <name type="scientific">Rhizophagus clarus</name>
    <dbReference type="NCBI Taxonomy" id="94130"/>
    <lineage>
        <taxon>Eukaryota</taxon>
        <taxon>Fungi</taxon>
        <taxon>Fungi incertae sedis</taxon>
        <taxon>Mucoromycota</taxon>
        <taxon>Glomeromycotina</taxon>
        <taxon>Glomeromycetes</taxon>
        <taxon>Glomerales</taxon>
        <taxon>Glomeraceae</taxon>
        <taxon>Rhizophagus</taxon>
    </lineage>
</organism>
<gene>
    <name evidence="2" type="ORF">RCL2_000200500</name>
    <name evidence="1" type="ORF">RclHR1_25860002</name>
</gene>
<protein>
    <submittedName>
        <fullName evidence="1">Uncharacterized protein</fullName>
    </submittedName>
</protein>
<reference evidence="2" key="2">
    <citation type="submission" date="2019-10" db="EMBL/GenBank/DDBJ databases">
        <title>Conservation and host-specific expression of non-tandemly repeated heterogenous ribosome RNA gene in arbuscular mycorrhizal fungi.</title>
        <authorList>
            <person name="Maeda T."/>
            <person name="Kobayashi Y."/>
            <person name="Nakagawa T."/>
            <person name="Ezawa T."/>
            <person name="Yamaguchi K."/>
            <person name="Bino T."/>
            <person name="Nishimoto Y."/>
            <person name="Shigenobu S."/>
            <person name="Kawaguchi M."/>
        </authorList>
    </citation>
    <scope>NUCLEOTIDE SEQUENCE</scope>
    <source>
        <strain evidence="2">HR1</strain>
    </source>
</reference>
<reference evidence="1 3" key="1">
    <citation type="submission" date="2017-11" db="EMBL/GenBank/DDBJ databases">
        <title>The genome of Rhizophagus clarus HR1 reveals common genetic basis of auxotrophy among arbuscular mycorrhizal fungi.</title>
        <authorList>
            <person name="Kobayashi Y."/>
        </authorList>
    </citation>
    <scope>NUCLEOTIDE SEQUENCE [LARGE SCALE GENOMIC DNA]</scope>
    <source>
        <strain evidence="1 3">HR1</strain>
    </source>
</reference>